<reference evidence="7" key="1">
    <citation type="submission" date="2019-03" db="EMBL/GenBank/DDBJ databases">
        <title>Afifella sp. nov., isolated from activated sludge.</title>
        <authorList>
            <person name="Li Q."/>
            <person name="Liu Y."/>
        </authorList>
    </citation>
    <scope>NUCLEOTIDE SEQUENCE</scope>
    <source>
        <strain evidence="7">L72</strain>
    </source>
</reference>
<dbReference type="OrthoDB" id="9786661at2"/>
<dbReference type="NCBIfam" id="NF003740">
    <property type="entry name" value="PRK05337.1"/>
    <property type="match status" value="1"/>
</dbReference>
<dbReference type="AlphaFoldDB" id="A0A964WT16"/>
<dbReference type="Proteomes" id="UP000773614">
    <property type="component" value="Unassembled WGS sequence"/>
</dbReference>
<evidence type="ECO:0000256" key="1">
    <source>
        <dbReference type="ARBA" id="ARBA00001231"/>
    </source>
</evidence>
<dbReference type="SUPFAM" id="SSF51445">
    <property type="entry name" value="(Trans)glycosidases"/>
    <property type="match status" value="1"/>
</dbReference>
<name>A0A964WT16_9HYPH</name>
<comment type="catalytic activity">
    <reaction evidence="1">
        <text>Hydrolysis of terminal non-reducing N-acetyl-D-hexosamine residues in N-acetyl-beta-D-hexosaminides.</text>
        <dbReference type="EC" id="3.2.1.52"/>
    </reaction>
</comment>
<feature type="domain" description="Glycoside hydrolase family 3 N-terminal" evidence="6">
    <location>
        <begin position="14"/>
        <end position="299"/>
    </location>
</feature>
<keyword evidence="8" id="KW-1185">Reference proteome</keyword>
<dbReference type="GO" id="GO:0004563">
    <property type="term" value="F:beta-N-acetylhexosaminidase activity"/>
    <property type="evidence" value="ECO:0007669"/>
    <property type="project" value="UniProtKB-EC"/>
</dbReference>
<dbReference type="GO" id="GO:0009254">
    <property type="term" value="P:peptidoglycan turnover"/>
    <property type="evidence" value="ECO:0007669"/>
    <property type="project" value="TreeGrafter"/>
</dbReference>
<keyword evidence="4 7" id="KW-0378">Hydrolase</keyword>
<organism evidence="7 8">
    <name type="scientific">Propylenella binzhouense</name>
    <dbReference type="NCBI Taxonomy" id="2555902"/>
    <lineage>
        <taxon>Bacteria</taxon>
        <taxon>Pseudomonadati</taxon>
        <taxon>Pseudomonadota</taxon>
        <taxon>Alphaproteobacteria</taxon>
        <taxon>Hyphomicrobiales</taxon>
        <taxon>Propylenellaceae</taxon>
        <taxon>Propylenella</taxon>
    </lineage>
</organism>
<evidence type="ECO:0000256" key="5">
    <source>
        <dbReference type="ARBA" id="ARBA00023295"/>
    </source>
</evidence>
<dbReference type="PANTHER" id="PTHR30480">
    <property type="entry name" value="BETA-HEXOSAMINIDASE-RELATED"/>
    <property type="match status" value="1"/>
</dbReference>
<evidence type="ECO:0000313" key="8">
    <source>
        <dbReference type="Proteomes" id="UP000773614"/>
    </source>
</evidence>
<dbReference type="EMBL" id="SPKJ01000013">
    <property type="protein sequence ID" value="MYZ47375.1"/>
    <property type="molecule type" value="Genomic_DNA"/>
</dbReference>
<dbReference type="RefSeq" id="WP_161139721.1">
    <property type="nucleotide sequence ID" value="NZ_SPKJ01000013.1"/>
</dbReference>
<evidence type="ECO:0000256" key="2">
    <source>
        <dbReference type="ARBA" id="ARBA00005336"/>
    </source>
</evidence>
<evidence type="ECO:0000259" key="6">
    <source>
        <dbReference type="Pfam" id="PF00933"/>
    </source>
</evidence>
<comment type="similarity">
    <text evidence="2">Belongs to the glycosyl hydrolase 3 family.</text>
</comment>
<keyword evidence="5 7" id="KW-0326">Glycosidase</keyword>
<dbReference type="PANTHER" id="PTHR30480:SF13">
    <property type="entry name" value="BETA-HEXOSAMINIDASE"/>
    <property type="match status" value="1"/>
</dbReference>
<accession>A0A964WT16</accession>
<protein>
    <recommendedName>
        <fullName evidence="3">beta-N-acetylhexosaminidase</fullName>
        <ecNumber evidence="3">3.2.1.52</ecNumber>
    </recommendedName>
</protein>
<comment type="caution">
    <text evidence="7">The sequence shown here is derived from an EMBL/GenBank/DDBJ whole genome shotgun (WGS) entry which is preliminary data.</text>
</comment>
<dbReference type="InterPro" id="IPR036962">
    <property type="entry name" value="Glyco_hydro_3_N_sf"/>
</dbReference>
<proteinExistence type="inferred from homology"/>
<evidence type="ECO:0000313" key="7">
    <source>
        <dbReference type="EMBL" id="MYZ47375.1"/>
    </source>
</evidence>
<evidence type="ECO:0000256" key="4">
    <source>
        <dbReference type="ARBA" id="ARBA00022801"/>
    </source>
</evidence>
<dbReference type="InterPro" id="IPR050226">
    <property type="entry name" value="NagZ_Beta-hexosaminidase"/>
</dbReference>
<evidence type="ECO:0000256" key="3">
    <source>
        <dbReference type="ARBA" id="ARBA00012663"/>
    </source>
</evidence>
<gene>
    <name evidence="7" type="primary">nagZ</name>
    <name evidence="7" type="ORF">E4O86_06585</name>
</gene>
<sequence>MKAFICGLSGPRLTEDEAAFLSDAAPWGVILFARNIRGPNQVKALCAGVRRALGREAAPILIDQEGGRVQRIGPPHLRAHPPARTYGQVYAANPVLGVEAARLGAKLIGLDLAALGVNVDCMPVLDIPVEGADEVIGDRAYGTDPDTVTTLGGAVADGLLSAGVLPVMKHVPGHGRAAVDSHKSLPLVEASRPELERQDFVPFRIWAKKMPLAMTAHVVYAAIDPINPATLSRRVIAEIVRGRIGFDGALMTDDISMGALSGQVAGRARRAVAAGCDLVLHCNGEMEEMKAVAAAVPELAGDALRRTEAALAQLVKPPGVDRAVVEARLAAILGRAEAA</sequence>
<dbReference type="Gene3D" id="3.20.20.300">
    <property type="entry name" value="Glycoside hydrolase, family 3, N-terminal domain"/>
    <property type="match status" value="1"/>
</dbReference>
<dbReference type="Pfam" id="PF00933">
    <property type="entry name" value="Glyco_hydro_3"/>
    <property type="match status" value="1"/>
</dbReference>
<dbReference type="EC" id="3.2.1.52" evidence="3"/>
<dbReference type="InterPro" id="IPR017853">
    <property type="entry name" value="GH"/>
</dbReference>
<dbReference type="InterPro" id="IPR001764">
    <property type="entry name" value="Glyco_hydro_3_N"/>
</dbReference>
<dbReference type="GO" id="GO:0005975">
    <property type="term" value="P:carbohydrate metabolic process"/>
    <property type="evidence" value="ECO:0007669"/>
    <property type="project" value="InterPro"/>
</dbReference>